<name>A0A1J0LSH8_THEBO</name>
<evidence type="ECO:0000259" key="10">
    <source>
        <dbReference type="SMART" id="SM00478"/>
    </source>
</evidence>
<dbReference type="RefSeq" id="WP_071676801.1">
    <property type="nucleotide sequence ID" value="NZ_CP016312.1"/>
</dbReference>
<dbReference type="SUPFAM" id="SSF48150">
    <property type="entry name" value="DNA-glycosylase"/>
    <property type="match status" value="1"/>
</dbReference>
<dbReference type="InterPro" id="IPR003651">
    <property type="entry name" value="Endonuclease3_FeS-loop_motif"/>
</dbReference>
<sequence>MRLQEALLAWYRKNARPLPWRGEKDPYRILVSEVLLQQTRVAQAIPYYRRFLARFPTLEALREAPLEEVLKVWQGAGYYRRAENLHRLAQAVERLPRRFAELKRLPGLGPYTAAAVASMAFGERVAAVDGNVRRVLARLFARENPSPKELFALAEGLLPEGEDPGVWNQALMELGATVCLPRKPLCPACPLKAFCQGQGNWERYPRPRRREAPEERLAALVLWGAGGVYLERLSGRFRGLYGVPLFPEEELADRAKAFGVAPRYLAEVRHALTHRRLRVKVYGALWEGVGEDPKGKPLPKLMEKVLGKALPLLAHAGVVPFPHAKPHGVEPR</sequence>
<dbReference type="PANTHER" id="PTHR42944">
    <property type="entry name" value="ADENINE DNA GLYCOSYLASE"/>
    <property type="match status" value="1"/>
</dbReference>
<evidence type="ECO:0000256" key="7">
    <source>
        <dbReference type="ARBA" id="ARBA00023014"/>
    </source>
</evidence>
<dbReference type="GO" id="GO:0032357">
    <property type="term" value="F:oxidized purine DNA binding"/>
    <property type="evidence" value="ECO:0007669"/>
    <property type="project" value="TreeGrafter"/>
</dbReference>
<keyword evidence="5" id="KW-0378">Hydrolase</keyword>
<dbReference type="InterPro" id="IPR044298">
    <property type="entry name" value="MIG/MutY"/>
</dbReference>
<evidence type="ECO:0000256" key="9">
    <source>
        <dbReference type="ARBA" id="ARBA00023295"/>
    </source>
</evidence>
<dbReference type="GO" id="GO:0035485">
    <property type="term" value="F:adenine/guanine mispair binding"/>
    <property type="evidence" value="ECO:0007669"/>
    <property type="project" value="TreeGrafter"/>
</dbReference>
<evidence type="ECO:0000256" key="8">
    <source>
        <dbReference type="ARBA" id="ARBA00023204"/>
    </source>
</evidence>
<dbReference type="Proteomes" id="UP000182993">
    <property type="component" value="Chromosome"/>
</dbReference>
<evidence type="ECO:0000256" key="6">
    <source>
        <dbReference type="ARBA" id="ARBA00023004"/>
    </source>
</evidence>
<comment type="similarity">
    <text evidence="2">Belongs to the Nth/MutY family.</text>
</comment>
<dbReference type="CDD" id="cd00056">
    <property type="entry name" value="ENDO3c"/>
    <property type="match status" value="1"/>
</dbReference>
<evidence type="ECO:0000313" key="11">
    <source>
        <dbReference type="EMBL" id="APD09034.1"/>
    </source>
</evidence>
<dbReference type="GO" id="GO:0006284">
    <property type="term" value="P:base-excision repair"/>
    <property type="evidence" value="ECO:0007669"/>
    <property type="project" value="InterPro"/>
</dbReference>
<evidence type="ECO:0000256" key="2">
    <source>
        <dbReference type="ARBA" id="ARBA00008343"/>
    </source>
</evidence>
<accession>A0A1J0LSH8</accession>
<dbReference type="GO" id="GO:0034039">
    <property type="term" value="F:8-oxo-7,8-dihydroguanine DNA N-glycosylase activity"/>
    <property type="evidence" value="ECO:0007669"/>
    <property type="project" value="TreeGrafter"/>
</dbReference>
<dbReference type="InterPro" id="IPR023170">
    <property type="entry name" value="HhH_base_excis_C"/>
</dbReference>
<dbReference type="GO" id="GO:0006298">
    <property type="term" value="P:mismatch repair"/>
    <property type="evidence" value="ECO:0007669"/>
    <property type="project" value="TreeGrafter"/>
</dbReference>
<keyword evidence="3" id="KW-0479">Metal-binding</keyword>
<organism evidence="11 12">
    <name type="scientific">Thermus brockianus</name>
    <dbReference type="NCBI Taxonomy" id="56956"/>
    <lineage>
        <taxon>Bacteria</taxon>
        <taxon>Thermotogati</taxon>
        <taxon>Deinococcota</taxon>
        <taxon>Deinococci</taxon>
        <taxon>Thermales</taxon>
        <taxon>Thermaceae</taxon>
        <taxon>Thermus</taxon>
    </lineage>
</organism>
<dbReference type="STRING" id="56956.A0O31_00861"/>
<keyword evidence="6" id="KW-0408">Iron</keyword>
<dbReference type="Pfam" id="PF00730">
    <property type="entry name" value="HhH-GPD"/>
    <property type="match status" value="1"/>
</dbReference>
<dbReference type="SMART" id="SM00525">
    <property type="entry name" value="FES"/>
    <property type="match status" value="1"/>
</dbReference>
<evidence type="ECO:0000256" key="4">
    <source>
        <dbReference type="ARBA" id="ARBA00022763"/>
    </source>
</evidence>
<evidence type="ECO:0000256" key="1">
    <source>
        <dbReference type="ARBA" id="ARBA00001966"/>
    </source>
</evidence>
<feature type="domain" description="HhH-GPD" evidence="10">
    <location>
        <begin position="35"/>
        <end position="177"/>
    </location>
</feature>
<dbReference type="InterPro" id="IPR004035">
    <property type="entry name" value="Endouclease-III_FeS-bd_BS"/>
</dbReference>
<keyword evidence="8" id="KW-0234">DNA repair</keyword>
<evidence type="ECO:0000313" key="12">
    <source>
        <dbReference type="Proteomes" id="UP000182993"/>
    </source>
</evidence>
<keyword evidence="9" id="KW-0326">Glycosidase</keyword>
<evidence type="ECO:0000256" key="3">
    <source>
        <dbReference type="ARBA" id="ARBA00022723"/>
    </source>
</evidence>
<dbReference type="KEGG" id="tbc:A0O31_00861"/>
<dbReference type="PANTHER" id="PTHR42944:SF1">
    <property type="entry name" value="ADENINE DNA GLYCOSYLASE"/>
    <property type="match status" value="1"/>
</dbReference>
<keyword evidence="7" id="KW-0411">Iron-sulfur</keyword>
<dbReference type="Gene3D" id="1.10.340.30">
    <property type="entry name" value="Hypothetical protein, domain 2"/>
    <property type="match status" value="1"/>
</dbReference>
<dbReference type="InterPro" id="IPR011257">
    <property type="entry name" value="DNA_glycosylase"/>
</dbReference>
<dbReference type="InterPro" id="IPR003265">
    <property type="entry name" value="HhH-GPD_domain"/>
</dbReference>
<dbReference type="EMBL" id="CP016312">
    <property type="protein sequence ID" value="APD09034.1"/>
    <property type="molecule type" value="Genomic_DNA"/>
</dbReference>
<dbReference type="Gene3D" id="1.10.1670.10">
    <property type="entry name" value="Helix-hairpin-Helix base-excision DNA repair enzymes (C-terminal)"/>
    <property type="match status" value="1"/>
</dbReference>
<dbReference type="PROSITE" id="PS00764">
    <property type="entry name" value="ENDONUCLEASE_III_1"/>
    <property type="match status" value="1"/>
</dbReference>
<gene>
    <name evidence="11" type="ORF">A0O31_00861</name>
</gene>
<reference evidence="12" key="1">
    <citation type="submission" date="2016-06" db="EMBL/GenBank/DDBJ databases">
        <title>Whole genome sequencing of Thermus brockianus strain GE-1.</title>
        <authorList>
            <person name="Schaefers C."/>
            <person name="Blank S."/>
            <person name="Wiebusch S."/>
            <person name="Elleuche S."/>
            <person name="Antranikian G."/>
        </authorList>
    </citation>
    <scope>NUCLEOTIDE SEQUENCE [LARGE SCALE GENOMIC DNA]</scope>
    <source>
        <strain evidence="12">GE-1</strain>
    </source>
</reference>
<evidence type="ECO:0000256" key="5">
    <source>
        <dbReference type="ARBA" id="ARBA00022801"/>
    </source>
</evidence>
<dbReference type="GO" id="GO:0051539">
    <property type="term" value="F:4 iron, 4 sulfur cluster binding"/>
    <property type="evidence" value="ECO:0007669"/>
    <property type="project" value="InterPro"/>
</dbReference>
<dbReference type="AlphaFoldDB" id="A0A1J0LSH8"/>
<keyword evidence="4" id="KW-0227">DNA damage</keyword>
<dbReference type="GO" id="GO:0000701">
    <property type="term" value="F:purine-specific mismatch base pair DNA N-glycosylase activity"/>
    <property type="evidence" value="ECO:0007669"/>
    <property type="project" value="TreeGrafter"/>
</dbReference>
<protein>
    <submittedName>
        <fullName evidence="11">A/G-specific adenine glycosylase MutY</fullName>
    </submittedName>
</protein>
<comment type="cofactor">
    <cofactor evidence="1">
        <name>[4Fe-4S] cluster</name>
        <dbReference type="ChEBI" id="CHEBI:49883"/>
    </cofactor>
</comment>
<dbReference type="GO" id="GO:0046872">
    <property type="term" value="F:metal ion binding"/>
    <property type="evidence" value="ECO:0007669"/>
    <property type="project" value="UniProtKB-KW"/>
</dbReference>
<proteinExistence type="inferred from homology"/>
<dbReference type="SMART" id="SM00478">
    <property type="entry name" value="ENDO3c"/>
    <property type="match status" value="1"/>
</dbReference>